<accession>A0A914MSM8</accession>
<evidence type="ECO:0000313" key="2">
    <source>
        <dbReference type="WBParaSite" id="Minc3s02380g29763"/>
    </source>
</evidence>
<dbReference type="WBParaSite" id="Minc3s02380g29763">
    <property type="protein sequence ID" value="Minc3s02380g29763"/>
    <property type="gene ID" value="Minc3s02380g29763"/>
</dbReference>
<keyword evidence="1" id="KW-1185">Reference proteome</keyword>
<proteinExistence type="predicted"/>
<evidence type="ECO:0000313" key="1">
    <source>
        <dbReference type="Proteomes" id="UP000887563"/>
    </source>
</evidence>
<dbReference type="AlphaFoldDB" id="A0A914MSM8"/>
<protein>
    <submittedName>
        <fullName evidence="2">Uncharacterized protein</fullName>
    </submittedName>
</protein>
<reference evidence="2" key="1">
    <citation type="submission" date="2022-11" db="UniProtKB">
        <authorList>
            <consortium name="WormBaseParasite"/>
        </authorList>
    </citation>
    <scope>IDENTIFICATION</scope>
</reference>
<sequence>MPNSMKNSLSWIVYSVMAKSIEHPSFAVMEFLRYQIVLLNEEIVFKLYICSLTYFRPYPSQHHRSPAYFCKVQDPQVSRLSLCFPAAYNLPVDQLMLAMSNQVTIDNAD</sequence>
<organism evidence="1 2">
    <name type="scientific">Meloidogyne incognita</name>
    <name type="common">Southern root-knot nematode worm</name>
    <name type="synonym">Oxyuris incognita</name>
    <dbReference type="NCBI Taxonomy" id="6306"/>
    <lineage>
        <taxon>Eukaryota</taxon>
        <taxon>Metazoa</taxon>
        <taxon>Ecdysozoa</taxon>
        <taxon>Nematoda</taxon>
        <taxon>Chromadorea</taxon>
        <taxon>Rhabditida</taxon>
        <taxon>Tylenchina</taxon>
        <taxon>Tylenchomorpha</taxon>
        <taxon>Tylenchoidea</taxon>
        <taxon>Meloidogynidae</taxon>
        <taxon>Meloidogyninae</taxon>
        <taxon>Meloidogyne</taxon>
        <taxon>Meloidogyne incognita group</taxon>
    </lineage>
</organism>
<name>A0A914MSM8_MELIC</name>
<dbReference type="Proteomes" id="UP000887563">
    <property type="component" value="Unplaced"/>
</dbReference>